<dbReference type="EMBL" id="MK072151">
    <property type="protein sequence ID" value="AYV79532.1"/>
    <property type="molecule type" value="Genomic_DNA"/>
</dbReference>
<gene>
    <name evidence="3" type="ORF">Faunusvirus20_15</name>
</gene>
<dbReference type="InterPro" id="IPR036770">
    <property type="entry name" value="Ankyrin_rpt-contain_sf"/>
</dbReference>
<sequence length="203" mass="22851">MTPNERALEFSKLIEREDDAVCIEYIERYTDFYDCEINIYAGFNSPIIYACANNREPIVVALIKHGADVTKSTETGCTILHYAALKGMNTVIKEILQRDTNKNINLPALYNYTALSYACVVDNDEVAYELLKAGAEFMDVINCKNTGLTMMLTSNMHKCTGHIREVYNTNILSVINSGDNVMATSFQKTYVPQLVNVICEFII</sequence>
<accession>A0A3G4ZX98</accession>
<proteinExistence type="predicted"/>
<protein>
    <submittedName>
        <fullName evidence="3">Uncharacterized protein</fullName>
    </submittedName>
</protein>
<evidence type="ECO:0000313" key="3">
    <source>
        <dbReference type="EMBL" id="AYV79532.1"/>
    </source>
</evidence>
<dbReference type="PANTHER" id="PTHR24198">
    <property type="entry name" value="ANKYRIN REPEAT AND PROTEIN KINASE DOMAIN-CONTAINING PROTEIN"/>
    <property type="match status" value="1"/>
</dbReference>
<name>A0A3G4ZX98_9VIRU</name>
<reference evidence="3" key="1">
    <citation type="submission" date="2018-10" db="EMBL/GenBank/DDBJ databases">
        <title>Hidden diversity of soil giant viruses.</title>
        <authorList>
            <person name="Schulz F."/>
            <person name="Alteio L."/>
            <person name="Goudeau D."/>
            <person name="Ryan E.M."/>
            <person name="Malmstrom R.R."/>
            <person name="Blanchard J."/>
            <person name="Woyke T."/>
        </authorList>
    </citation>
    <scope>NUCLEOTIDE SEQUENCE</scope>
    <source>
        <strain evidence="3">FNV1</strain>
    </source>
</reference>
<evidence type="ECO:0000256" key="2">
    <source>
        <dbReference type="ARBA" id="ARBA00023043"/>
    </source>
</evidence>
<dbReference type="Pfam" id="PF12796">
    <property type="entry name" value="Ank_2"/>
    <property type="match status" value="1"/>
</dbReference>
<dbReference type="Gene3D" id="1.25.40.20">
    <property type="entry name" value="Ankyrin repeat-containing domain"/>
    <property type="match status" value="1"/>
</dbReference>
<dbReference type="SMART" id="SM00248">
    <property type="entry name" value="ANK"/>
    <property type="match status" value="3"/>
</dbReference>
<dbReference type="InterPro" id="IPR002110">
    <property type="entry name" value="Ankyrin_rpt"/>
</dbReference>
<organism evidence="3">
    <name type="scientific">Faunusvirus sp</name>
    <dbReference type="NCBI Taxonomy" id="2487766"/>
    <lineage>
        <taxon>Viruses</taxon>
        <taxon>Varidnaviria</taxon>
        <taxon>Bamfordvirae</taxon>
        <taxon>Nucleocytoviricota</taxon>
        <taxon>Megaviricetes</taxon>
        <taxon>Imitervirales</taxon>
        <taxon>Mimiviridae</taxon>
    </lineage>
</organism>
<keyword evidence="1" id="KW-0677">Repeat</keyword>
<evidence type="ECO:0000256" key="1">
    <source>
        <dbReference type="ARBA" id="ARBA00022737"/>
    </source>
</evidence>
<dbReference type="SUPFAM" id="SSF48403">
    <property type="entry name" value="Ankyrin repeat"/>
    <property type="match status" value="1"/>
</dbReference>
<dbReference type="PANTHER" id="PTHR24198:SF165">
    <property type="entry name" value="ANKYRIN REPEAT-CONTAINING PROTEIN-RELATED"/>
    <property type="match status" value="1"/>
</dbReference>
<keyword evidence="2" id="KW-0040">ANK repeat</keyword>